<sequence length="114" mass="12048">MQDQQLHAGARHVEVDPSCSGHQLHAGHQGKAVARARHLEVARWTLASSCSTSRSASGLVAQLKLASHGRRAGPTDQATSRCRGPTGTVEFGLLSKKILSQSLNANFFLFGSSG</sequence>
<accession>A0ABR2DVP9</accession>
<protein>
    <submittedName>
        <fullName evidence="2">Uncharacterized protein</fullName>
    </submittedName>
</protein>
<feature type="region of interest" description="Disordered" evidence="1">
    <location>
        <begin position="1"/>
        <end position="31"/>
    </location>
</feature>
<name>A0ABR2DVP9_9ROSI</name>
<dbReference type="EMBL" id="JBBPBM010000021">
    <property type="protein sequence ID" value="KAK8548058.1"/>
    <property type="molecule type" value="Genomic_DNA"/>
</dbReference>
<organism evidence="2 3">
    <name type="scientific">Hibiscus sabdariffa</name>
    <name type="common">roselle</name>
    <dbReference type="NCBI Taxonomy" id="183260"/>
    <lineage>
        <taxon>Eukaryota</taxon>
        <taxon>Viridiplantae</taxon>
        <taxon>Streptophyta</taxon>
        <taxon>Embryophyta</taxon>
        <taxon>Tracheophyta</taxon>
        <taxon>Spermatophyta</taxon>
        <taxon>Magnoliopsida</taxon>
        <taxon>eudicotyledons</taxon>
        <taxon>Gunneridae</taxon>
        <taxon>Pentapetalae</taxon>
        <taxon>rosids</taxon>
        <taxon>malvids</taxon>
        <taxon>Malvales</taxon>
        <taxon>Malvaceae</taxon>
        <taxon>Malvoideae</taxon>
        <taxon>Hibiscus</taxon>
    </lineage>
</organism>
<comment type="caution">
    <text evidence="2">The sequence shown here is derived from an EMBL/GenBank/DDBJ whole genome shotgun (WGS) entry which is preliminary data.</text>
</comment>
<proteinExistence type="predicted"/>
<reference evidence="2 3" key="1">
    <citation type="journal article" date="2024" name="G3 (Bethesda)">
        <title>Genome assembly of Hibiscus sabdariffa L. provides insights into metabolisms of medicinal natural products.</title>
        <authorList>
            <person name="Kim T."/>
        </authorList>
    </citation>
    <scope>NUCLEOTIDE SEQUENCE [LARGE SCALE GENOMIC DNA]</scope>
    <source>
        <strain evidence="2">TK-2024</strain>
        <tissue evidence="2">Old leaves</tissue>
    </source>
</reference>
<gene>
    <name evidence="2" type="ORF">V6N12_060984</name>
</gene>
<evidence type="ECO:0000313" key="2">
    <source>
        <dbReference type="EMBL" id="KAK8548058.1"/>
    </source>
</evidence>
<evidence type="ECO:0000256" key="1">
    <source>
        <dbReference type="SAM" id="MobiDB-lite"/>
    </source>
</evidence>
<keyword evidence="3" id="KW-1185">Reference proteome</keyword>
<evidence type="ECO:0000313" key="3">
    <source>
        <dbReference type="Proteomes" id="UP001472677"/>
    </source>
</evidence>
<dbReference type="Proteomes" id="UP001472677">
    <property type="component" value="Unassembled WGS sequence"/>
</dbReference>